<feature type="compositionally biased region" description="Basic and acidic residues" evidence="1">
    <location>
        <begin position="118"/>
        <end position="127"/>
    </location>
</feature>
<evidence type="ECO:0000313" key="3">
    <source>
        <dbReference type="Proteomes" id="UP001285441"/>
    </source>
</evidence>
<feature type="compositionally biased region" description="Basic and acidic residues" evidence="1">
    <location>
        <begin position="1"/>
        <end position="10"/>
    </location>
</feature>
<reference evidence="2" key="1">
    <citation type="journal article" date="2023" name="Mol. Phylogenet. Evol.">
        <title>Genome-scale phylogeny and comparative genomics of the fungal order Sordariales.</title>
        <authorList>
            <person name="Hensen N."/>
            <person name="Bonometti L."/>
            <person name="Westerberg I."/>
            <person name="Brannstrom I.O."/>
            <person name="Guillou S."/>
            <person name="Cros-Aarteil S."/>
            <person name="Calhoun S."/>
            <person name="Haridas S."/>
            <person name="Kuo A."/>
            <person name="Mondo S."/>
            <person name="Pangilinan J."/>
            <person name="Riley R."/>
            <person name="LaButti K."/>
            <person name="Andreopoulos B."/>
            <person name="Lipzen A."/>
            <person name="Chen C."/>
            <person name="Yan M."/>
            <person name="Daum C."/>
            <person name="Ng V."/>
            <person name="Clum A."/>
            <person name="Steindorff A."/>
            <person name="Ohm R.A."/>
            <person name="Martin F."/>
            <person name="Silar P."/>
            <person name="Natvig D.O."/>
            <person name="Lalanne C."/>
            <person name="Gautier V."/>
            <person name="Ament-Velasquez S.L."/>
            <person name="Kruys A."/>
            <person name="Hutchinson M.I."/>
            <person name="Powell A.J."/>
            <person name="Barry K."/>
            <person name="Miller A.N."/>
            <person name="Grigoriev I.V."/>
            <person name="Debuchy R."/>
            <person name="Gladieux P."/>
            <person name="Hiltunen Thoren M."/>
            <person name="Johannesson H."/>
        </authorList>
    </citation>
    <scope>NUCLEOTIDE SEQUENCE</scope>
    <source>
        <strain evidence="2">CBS 232.78</strain>
    </source>
</reference>
<feature type="compositionally biased region" description="Basic residues" evidence="1">
    <location>
        <begin position="11"/>
        <end position="22"/>
    </location>
</feature>
<dbReference type="AlphaFoldDB" id="A0AAE0N442"/>
<comment type="caution">
    <text evidence="2">The sequence shown here is derived from an EMBL/GenBank/DDBJ whole genome shotgun (WGS) entry which is preliminary data.</text>
</comment>
<accession>A0AAE0N442</accession>
<name>A0AAE0N442_9PEZI</name>
<gene>
    <name evidence="2" type="ORF">B0H63DRAFT_454305</name>
</gene>
<protein>
    <recommendedName>
        <fullName evidence="4">Esterase-like protein</fullName>
    </recommendedName>
</protein>
<keyword evidence="3" id="KW-1185">Reference proteome</keyword>
<evidence type="ECO:0008006" key="4">
    <source>
        <dbReference type="Google" id="ProtNLM"/>
    </source>
</evidence>
<evidence type="ECO:0000256" key="1">
    <source>
        <dbReference type="SAM" id="MobiDB-lite"/>
    </source>
</evidence>
<dbReference type="Proteomes" id="UP001285441">
    <property type="component" value="Unassembled WGS sequence"/>
</dbReference>
<feature type="region of interest" description="Disordered" evidence="1">
    <location>
        <begin position="106"/>
        <end position="127"/>
    </location>
</feature>
<feature type="region of interest" description="Disordered" evidence="1">
    <location>
        <begin position="1"/>
        <end position="22"/>
    </location>
</feature>
<reference evidence="2" key="2">
    <citation type="submission" date="2023-06" db="EMBL/GenBank/DDBJ databases">
        <authorList>
            <consortium name="Lawrence Berkeley National Laboratory"/>
            <person name="Haridas S."/>
            <person name="Hensen N."/>
            <person name="Bonometti L."/>
            <person name="Westerberg I."/>
            <person name="Brannstrom I.O."/>
            <person name="Guillou S."/>
            <person name="Cros-Aarteil S."/>
            <person name="Calhoun S."/>
            <person name="Kuo A."/>
            <person name="Mondo S."/>
            <person name="Pangilinan J."/>
            <person name="Riley R."/>
            <person name="LaButti K."/>
            <person name="Andreopoulos B."/>
            <person name="Lipzen A."/>
            <person name="Chen C."/>
            <person name="Yanf M."/>
            <person name="Daum C."/>
            <person name="Ng V."/>
            <person name="Clum A."/>
            <person name="Steindorff A."/>
            <person name="Ohm R."/>
            <person name="Martin F."/>
            <person name="Silar P."/>
            <person name="Natvig D."/>
            <person name="Lalanne C."/>
            <person name="Gautier V."/>
            <person name="Ament-velasquez S.L."/>
            <person name="Kruys A."/>
            <person name="Hutchinson M.I."/>
            <person name="Powell A.J."/>
            <person name="Barry K."/>
            <person name="Miller A.N."/>
            <person name="Grigoriev I.V."/>
            <person name="Debuchy R."/>
            <person name="Gladieux P."/>
            <person name="Thoren M.H."/>
            <person name="Johannesson H."/>
        </authorList>
    </citation>
    <scope>NUCLEOTIDE SEQUENCE</scope>
    <source>
        <strain evidence="2">CBS 232.78</strain>
    </source>
</reference>
<organism evidence="2 3">
    <name type="scientific">Podospora didyma</name>
    <dbReference type="NCBI Taxonomy" id="330526"/>
    <lineage>
        <taxon>Eukaryota</taxon>
        <taxon>Fungi</taxon>
        <taxon>Dikarya</taxon>
        <taxon>Ascomycota</taxon>
        <taxon>Pezizomycotina</taxon>
        <taxon>Sordariomycetes</taxon>
        <taxon>Sordariomycetidae</taxon>
        <taxon>Sordariales</taxon>
        <taxon>Podosporaceae</taxon>
        <taxon>Podospora</taxon>
    </lineage>
</organism>
<dbReference type="EMBL" id="JAULSW010000009">
    <property type="protein sequence ID" value="KAK3370091.1"/>
    <property type="molecule type" value="Genomic_DNA"/>
</dbReference>
<sequence>MDSTFHEAKNRFKGRKPKTLPHPKTKFQRQLMRNPYAQALAAPARKCAVTSVVLPKTFLQGYGLMSNPETGEPWWVPRNLDRKEPPTRSDDADFLADETYLADNEEAMTAQDEPASEAEPRQEDKKNTIVTEGPASYLIAHQNLLREFVEKRSPYRQKYQSLLRAGSTWAERLGRLVNKAFWREDMDSFQAEVMRRRIVEGMLETASKVEKDKGKYLIRCETWDDAKEHKHRGCLLYLGQPELEADVATNSPNAPESLPRLSTMVIDGVRYGGKLAVHDLRALLGDEHLAHLRKESSLLRSGSLFLLGRQRTVELQMMLWQLQGYLANE</sequence>
<evidence type="ECO:0000313" key="2">
    <source>
        <dbReference type="EMBL" id="KAK3370091.1"/>
    </source>
</evidence>
<proteinExistence type="predicted"/>